<dbReference type="PANTHER" id="PTHR32060:SF30">
    <property type="entry name" value="CARBOXY-TERMINAL PROCESSING PROTEASE CTPA"/>
    <property type="match status" value="1"/>
</dbReference>
<dbReference type="InterPro" id="IPR041489">
    <property type="entry name" value="PDZ_6"/>
</dbReference>
<dbReference type="Pfam" id="PF03572">
    <property type="entry name" value="Peptidase_S41"/>
    <property type="match status" value="1"/>
</dbReference>
<dbReference type="InterPro" id="IPR004447">
    <property type="entry name" value="Peptidase_S41A"/>
</dbReference>
<dbReference type="Gene3D" id="2.30.42.10">
    <property type="match status" value="1"/>
</dbReference>
<comment type="similarity">
    <text evidence="1">Belongs to the peptidase S41A family.</text>
</comment>
<dbReference type="SMART" id="SM00228">
    <property type="entry name" value="PDZ"/>
    <property type="match status" value="1"/>
</dbReference>
<dbReference type="GO" id="GO:0007165">
    <property type="term" value="P:signal transduction"/>
    <property type="evidence" value="ECO:0007669"/>
    <property type="project" value="TreeGrafter"/>
</dbReference>
<dbReference type="GO" id="GO:0008236">
    <property type="term" value="F:serine-type peptidase activity"/>
    <property type="evidence" value="ECO:0007669"/>
    <property type="project" value="UniProtKB-KW"/>
</dbReference>
<feature type="compositionally biased region" description="Basic and acidic residues" evidence="5">
    <location>
        <begin position="431"/>
        <end position="514"/>
    </location>
</feature>
<dbReference type="InterPro" id="IPR029045">
    <property type="entry name" value="ClpP/crotonase-like_dom_sf"/>
</dbReference>
<feature type="region of interest" description="Disordered" evidence="5">
    <location>
        <begin position="425"/>
        <end position="514"/>
    </location>
</feature>
<dbReference type="Gene3D" id="3.30.750.44">
    <property type="match status" value="1"/>
</dbReference>
<dbReference type="CDD" id="cd07560">
    <property type="entry name" value="Peptidase_S41_CPP"/>
    <property type="match status" value="1"/>
</dbReference>
<evidence type="ECO:0000256" key="4">
    <source>
        <dbReference type="ARBA" id="ARBA00022825"/>
    </source>
</evidence>
<dbReference type="PROSITE" id="PS50106">
    <property type="entry name" value="PDZ"/>
    <property type="match status" value="1"/>
</dbReference>
<dbReference type="FunFam" id="2.30.42.10:FF:000063">
    <property type="entry name" value="Peptidase, S41 family"/>
    <property type="match status" value="1"/>
</dbReference>
<sequence>MLQTKAGRRILHGVVLGVLLLNLAIGAKVYSESDANSTANDPHANLDLFVNVLERVRRDYVDGGELTYEDLVHGALRGMIGMLDPHSEFMPPTRYSHLMDDTEGRFGGVGVHINIQDSYLTVLAPMEDTPAYEAGVMSGDRIVKIEGKNARNISMPEAMDKLRGKPGSKVTMTLFRPSTRKDIEVTLKRALIKVATVKDIDNQRKFTVDENKIGYVRLTQFGEATARDLEEALRKLELEDMKGLVLDLRHNPGGLLDQAIKVCEKFLAKGEPIVTTEGRRENAKHEASGRNARPELSLVVLVNRFSASASEIVAGCLKDNDRAKIVGEKTFGKGSVQKILPITGQQGAALRLTTAKYYTPSHQVIHGKGIEPHHEVKFSRKDEELLFLQRTPGGLKMVADNRREDVEKFVDPQLAKAMELLVGKKQLQAKTKPEEGKPEEKEKEQEPQKKEADPKPEKEKAAPKPEKNEKPVEKPEAKEELKKESKPEKKPEPKPDDKPKAEAKDDDKPADKPE</sequence>
<keyword evidence="2" id="KW-0645">Protease</keyword>
<dbReference type="CDD" id="cd06782">
    <property type="entry name" value="cpPDZ_CPP-like"/>
    <property type="match status" value="1"/>
</dbReference>
<dbReference type="InterPro" id="IPR036034">
    <property type="entry name" value="PDZ_sf"/>
</dbReference>
<dbReference type="Pfam" id="PF17820">
    <property type="entry name" value="PDZ_6"/>
    <property type="match status" value="1"/>
</dbReference>
<feature type="domain" description="PDZ" evidence="6">
    <location>
        <begin position="95"/>
        <end position="163"/>
    </location>
</feature>
<evidence type="ECO:0000259" key="6">
    <source>
        <dbReference type="PROSITE" id="PS50106"/>
    </source>
</evidence>
<dbReference type="GO" id="GO:0004175">
    <property type="term" value="F:endopeptidase activity"/>
    <property type="evidence" value="ECO:0007669"/>
    <property type="project" value="TreeGrafter"/>
</dbReference>
<proteinExistence type="inferred from homology"/>
<evidence type="ECO:0000256" key="1">
    <source>
        <dbReference type="ARBA" id="ARBA00009179"/>
    </source>
</evidence>
<keyword evidence="3" id="KW-0378">Hydrolase</keyword>
<dbReference type="PANTHER" id="PTHR32060">
    <property type="entry name" value="TAIL-SPECIFIC PROTEASE"/>
    <property type="match status" value="1"/>
</dbReference>
<gene>
    <name evidence="7" type="ORF">METZ01_LOCUS62301</name>
</gene>
<dbReference type="InterPro" id="IPR001478">
    <property type="entry name" value="PDZ"/>
</dbReference>
<accession>A0A381T4B4</accession>
<dbReference type="EMBL" id="UINC01003812">
    <property type="protein sequence ID" value="SVA09447.1"/>
    <property type="molecule type" value="Genomic_DNA"/>
</dbReference>
<evidence type="ECO:0000256" key="3">
    <source>
        <dbReference type="ARBA" id="ARBA00022801"/>
    </source>
</evidence>
<keyword evidence="4" id="KW-0720">Serine protease</keyword>
<dbReference type="GO" id="GO:0030288">
    <property type="term" value="C:outer membrane-bounded periplasmic space"/>
    <property type="evidence" value="ECO:0007669"/>
    <property type="project" value="TreeGrafter"/>
</dbReference>
<reference evidence="7" key="1">
    <citation type="submission" date="2018-05" db="EMBL/GenBank/DDBJ databases">
        <authorList>
            <person name="Lanie J.A."/>
            <person name="Ng W.-L."/>
            <person name="Kazmierczak K.M."/>
            <person name="Andrzejewski T.M."/>
            <person name="Davidsen T.M."/>
            <person name="Wayne K.J."/>
            <person name="Tettelin H."/>
            <person name="Glass J.I."/>
            <person name="Rusch D."/>
            <person name="Podicherti R."/>
            <person name="Tsui H.-C.T."/>
            <person name="Winkler M.E."/>
        </authorList>
    </citation>
    <scope>NUCLEOTIDE SEQUENCE</scope>
</reference>
<evidence type="ECO:0000313" key="7">
    <source>
        <dbReference type="EMBL" id="SVA09447.1"/>
    </source>
</evidence>
<dbReference type="NCBIfam" id="TIGR00225">
    <property type="entry name" value="prc"/>
    <property type="match status" value="1"/>
</dbReference>
<dbReference type="AlphaFoldDB" id="A0A381T4B4"/>
<dbReference type="SUPFAM" id="SSF50156">
    <property type="entry name" value="PDZ domain-like"/>
    <property type="match status" value="1"/>
</dbReference>
<evidence type="ECO:0000256" key="5">
    <source>
        <dbReference type="SAM" id="MobiDB-lite"/>
    </source>
</evidence>
<dbReference type="InterPro" id="IPR005151">
    <property type="entry name" value="Tail-specific_protease"/>
</dbReference>
<name>A0A381T4B4_9ZZZZ</name>
<dbReference type="SMART" id="SM00245">
    <property type="entry name" value="TSPc"/>
    <property type="match status" value="1"/>
</dbReference>
<dbReference type="Gene3D" id="3.90.226.10">
    <property type="entry name" value="2-enoyl-CoA Hydratase, Chain A, domain 1"/>
    <property type="match status" value="1"/>
</dbReference>
<dbReference type="GO" id="GO:0006508">
    <property type="term" value="P:proteolysis"/>
    <property type="evidence" value="ECO:0007669"/>
    <property type="project" value="UniProtKB-KW"/>
</dbReference>
<dbReference type="SUPFAM" id="SSF52096">
    <property type="entry name" value="ClpP/crotonase"/>
    <property type="match status" value="1"/>
</dbReference>
<protein>
    <recommendedName>
        <fullName evidence="6">PDZ domain-containing protein</fullName>
    </recommendedName>
</protein>
<organism evidence="7">
    <name type="scientific">marine metagenome</name>
    <dbReference type="NCBI Taxonomy" id="408172"/>
    <lineage>
        <taxon>unclassified sequences</taxon>
        <taxon>metagenomes</taxon>
        <taxon>ecological metagenomes</taxon>
    </lineage>
</organism>
<evidence type="ECO:0000256" key="2">
    <source>
        <dbReference type="ARBA" id="ARBA00022670"/>
    </source>
</evidence>